<evidence type="ECO:0000313" key="2">
    <source>
        <dbReference type="EMBL" id="OIQ71172.1"/>
    </source>
</evidence>
<keyword evidence="1" id="KW-0472">Membrane</keyword>
<evidence type="ECO:0000256" key="1">
    <source>
        <dbReference type="SAM" id="Phobius"/>
    </source>
</evidence>
<protein>
    <submittedName>
        <fullName evidence="2">Major facilitator superfamily protein</fullName>
    </submittedName>
</protein>
<sequence length="75" mass="7769">MILEFGNRAEMPMRIAISSTAEGITASIGPLIGGFVADKLGYGTVFGISIGFLAAGLLVLIAMVKEPRTARLAAM</sequence>
<accession>A0A1J5PU98</accession>
<reference evidence="2" key="1">
    <citation type="submission" date="2016-10" db="EMBL/GenBank/DDBJ databases">
        <title>Sequence of Gallionella enrichment culture.</title>
        <authorList>
            <person name="Poehlein A."/>
            <person name="Muehling M."/>
            <person name="Daniel R."/>
        </authorList>
    </citation>
    <scope>NUCLEOTIDE SEQUENCE</scope>
</reference>
<gene>
    <name evidence="2" type="ORF">GALL_472110</name>
</gene>
<feature type="transmembrane region" description="Helical" evidence="1">
    <location>
        <begin position="40"/>
        <end position="64"/>
    </location>
</feature>
<dbReference type="InterPro" id="IPR036259">
    <property type="entry name" value="MFS_trans_sf"/>
</dbReference>
<keyword evidence="1" id="KW-0812">Transmembrane</keyword>
<dbReference type="EMBL" id="MLJW01003851">
    <property type="protein sequence ID" value="OIQ71172.1"/>
    <property type="molecule type" value="Genomic_DNA"/>
</dbReference>
<name>A0A1J5PU98_9ZZZZ</name>
<comment type="caution">
    <text evidence="2">The sequence shown here is derived from an EMBL/GenBank/DDBJ whole genome shotgun (WGS) entry which is preliminary data.</text>
</comment>
<keyword evidence="1" id="KW-1133">Transmembrane helix</keyword>
<proteinExistence type="predicted"/>
<dbReference type="Gene3D" id="1.20.1250.20">
    <property type="entry name" value="MFS general substrate transporter like domains"/>
    <property type="match status" value="1"/>
</dbReference>
<dbReference type="AlphaFoldDB" id="A0A1J5PU98"/>
<dbReference type="SUPFAM" id="SSF103473">
    <property type="entry name" value="MFS general substrate transporter"/>
    <property type="match status" value="1"/>
</dbReference>
<organism evidence="2">
    <name type="scientific">mine drainage metagenome</name>
    <dbReference type="NCBI Taxonomy" id="410659"/>
    <lineage>
        <taxon>unclassified sequences</taxon>
        <taxon>metagenomes</taxon>
        <taxon>ecological metagenomes</taxon>
    </lineage>
</organism>